<name>A0A0C3AS24_SERVB</name>
<sequence length="502" mass="57461">MNISALERAPVEIWSSIFAILLQTPLLPQHDATFAQHMSVFSYECNSHVMACDLYRIACRLRLVCRAWNEMVLWSRPTVVFCSLDPSCTNFLPAHILPGLLQDGDMRPELLKAERLEIWTPFTCPFGDECRSFILRSSVQKLRENREEDEILPFGDWRSKLVFLRKANPGVPIKDLTRVKAFIPGPHLFSESPIPFFDRLPNLEILSWTSTWNHSFFGTMIHHKVHRNLTHLEISVQPRQIHALESPVDFTNLRFLSLYVWDNGPIAQEPLDNLDLATWANFPKLEGLYLTLSVQDNVWYDEILSFLNTIGAKLSSLVLGGPRLSDFLCGTDQNSTWRFTTETWSLFPSLLNFGLQHNVITRCPPPPPITMQPPTLMYRFLGSVLPRYLPSGAATDKRNFKLLDEVGRACEQWRTKQMTMYETWKDAEAQMLGPISLQSHLMVGGHVGFYERLIALGVEIRDRDGTLITEPAGTNFLQALKAYESKCLFAEANRDSDEGEEW</sequence>
<keyword evidence="2" id="KW-1185">Reference proteome</keyword>
<dbReference type="Proteomes" id="UP000054097">
    <property type="component" value="Unassembled WGS sequence"/>
</dbReference>
<reference evidence="1 2" key="1">
    <citation type="submission" date="2014-04" db="EMBL/GenBank/DDBJ databases">
        <authorList>
            <consortium name="DOE Joint Genome Institute"/>
            <person name="Kuo A."/>
            <person name="Zuccaro A."/>
            <person name="Kohler A."/>
            <person name="Nagy L.G."/>
            <person name="Floudas D."/>
            <person name="Copeland A."/>
            <person name="Barry K.W."/>
            <person name="Cichocki N."/>
            <person name="Veneault-Fourrey C."/>
            <person name="LaButti K."/>
            <person name="Lindquist E.A."/>
            <person name="Lipzen A."/>
            <person name="Lundell T."/>
            <person name="Morin E."/>
            <person name="Murat C."/>
            <person name="Sun H."/>
            <person name="Tunlid A."/>
            <person name="Henrissat B."/>
            <person name="Grigoriev I.V."/>
            <person name="Hibbett D.S."/>
            <person name="Martin F."/>
            <person name="Nordberg H.P."/>
            <person name="Cantor M.N."/>
            <person name="Hua S.X."/>
        </authorList>
    </citation>
    <scope>NUCLEOTIDE SEQUENCE [LARGE SCALE GENOMIC DNA]</scope>
    <source>
        <strain evidence="1 2">MAFF 305830</strain>
    </source>
</reference>
<dbReference type="EMBL" id="KN824299">
    <property type="protein sequence ID" value="KIM27375.1"/>
    <property type="molecule type" value="Genomic_DNA"/>
</dbReference>
<evidence type="ECO:0000313" key="1">
    <source>
        <dbReference type="EMBL" id="KIM27375.1"/>
    </source>
</evidence>
<proteinExistence type="predicted"/>
<dbReference type="AlphaFoldDB" id="A0A0C3AS24"/>
<reference evidence="2" key="2">
    <citation type="submission" date="2015-01" db="EMBL/GenBank/DDBJ databases">
        <title>Evolutionary Origins and Diversification of the Mycorrhizal Mutualists.</title>
        <authorList>
            <consortium name="DOE Joint Genome Institute"/>
            <consortium name="Mycorrhizal Genomics Consortium"/>
            <person name="Kohler A."/>
            <person name="Kuo A."/>
            <person name="Nagy L.G."/>
            <person name="Floudas D."/>
            <person name="Copeland A."/>
            <person name="Barry K.W."/>
            <person name="Cichocki N."/>
            <person name="Veneault-Fourrey C."/>
            <person name="LaButti K."/>
            <person name="Lindquist E.A."/>
            <person name="Lipzen A."/>
            <person name="Lundell T."/>
            <person name="Morin E."/>
            <person name="Murat C."/>
            <person name="Riley R."/>
            <person name="Ohm R."/>
            <person name="Sun H."/>
            <person name="Tunlid A."/>
            <person name="Henrissat B."/>
            <person name="Grigoriev I.V."/>
            <person name="Hibbett D.S."/>
            <person name="Martin F."/>
        </authorList>
    </citation>
    <scope>NUCLEOTIDE SEQUENCE [LARGE SCALE GENOMIC DNA]</scope>
    <source>
        <strain evidence="2">MAFF 305830</strain>
    </source>
</reference>
<dbReference type="SUPFAM" id="SSF52047">
    <property type="entry name" value="RNI-like"/>
    <property type="match status" value="1"/>
</dbReference>
<protein>
    <submittedName>
        <fullName evidence="1">Uncharacterized protein</fullName>
    </submittedName>
</protein>
<dbReference type="HOGENOM" id="CLU_596066_0_0_1"/>
<gene>
    <name evidence="1" type="ORF">M408DRAFT_169399</name>
</gene>
<organism evidence="1 2">
    <name type="scientific">Serendipita vermifera MAFF 305830</name>
    <dbReference type="NCBI Taxonomy" id="933852"/>
    <lineage>
        <taxon>Eukaryota</taxon>
        <taxon>Fungi</taxon>
        <taxon>Dikarya</taxon>
        <taxon>Basidiomycota</taxon>
        <taxon>Agaricomycotina</taxon>
        <taxon>Agaricomycetes</taxon>
        <taxon>Sebacinales</taxon>
        <taxon>Serendipitaceae</taxon>
        <taxon>Serendipita</taxon>
    </lineage>
</organism>
<accession>A0A0C3AS24</accession>
<evidence type="ECO:0000313" key="2">
    <source>
        <dbReference type="Proteomes" id="UP000054097"/>
    </source>
</evidence>
<dbReference type="OrthoDB" id="3258324at2759"/>